<gene>
    <name evidence="1" type="ORF">MLD38_026478</name>
</gene>
<reference evidence="2" key="1">
    <citation type="journal article" date="2023" name="Front. Plant Sci.">
        <title>Chromosomal-level genome assembly of Melastoma candidum provides insights into trichome evolution.</title>
        <authorList>
            <person name="Zhong Y."/>
            <person name="Wu W."/>
            <person name="Sun C."/>
            <person name="Zou P."/>
            <person name="Liu Y."/>
            <person name="Dai S."/>
            <person name="Zhou R."/>
        </authorList>
    </citation>
    <scope>NUCLEOTIDE SEQUENCE [LARGE SCALE GENOMIC DNA]</scope>
</reference>
<sequence>MLSCATLLVSPAVVPLQPHLRALQSPRRPSLRSLSPDVVSPKAWSFPTTHRGCGSFHRFGRNGDLTCRGFPKTDEEKILQEGGAAGEGGSGSGGEGSDWTSSALLLLMWGGLMYYLFTLAPDQTPSRDLYFVQKLLNLKADDGFRMNGVLVPLWYIMGLWPLVYSMLLLPSGRSTKGGIPVWPFLVLSCGAGVYGLLPYFVLWRPPPPPIEETELQRWPLNLLESKLTAGVVFLAGMGLVISAASAGVADWMEFYQYFRESKFIHATSIDFTLLSVFAPFWVYNDITARKWYEKGSWLIPLSLVPFLGPALYLILRPAPPVKTSTVAPDSVNTE</sequence>
<organism evidence="1 2">
    <name type="scientific">Melastoma candidum</name>
    <dbReference type="NCBI Taxonomy" id="119954"/>
    <lineage>
        <taxon>Eukaryota</taxon>
        <taxon>Viridiplantae</taxon>
        <taxon>Streptophyta</taxon>
        <taxon>Embryophyta</taxon>
        <taxon>Tracheophyta</taxon>
        <taxon>Spermatophyta</taxon>
        <taxon>Magnoliopsida</taxon>
        <taxon>eudicotyledons</taxon>
        <taxon>Gunneridae</taxon>
        <taxon>Pentapetalae</taxon>
        <taxon>rosids</taxon>
        <taxon>malvids</taxon>
        <taxon>Myrtales</taxon>
        <taxon>Melastomataceae</taxon>
        <taxon>Melastomatoideae</taxon>
        <taxon>Melastomateae</taxon>
        <taxon>Melastoma</taxon>
    </lineage>
</organism>
<protein>
    <submittedName>
        <fullName evidence="1">Uncharacterized protein</fullName>
    </submittedName>
</protein>
<dbReference type="Proteomes" id="UP001057402">
    <property type="component" value="Chromosome 7"/>
</dbReference>
<evidence type="ECO:0000313" key="1">
    <source>
        <dbReference type="EMBL" id="KAI4341797.1"/>
    </source>
</evidence>
<dbReference type="EMBL" id="CM042886">
    <property type="protein sequence ID" value="KAI4341797.1"/>
    <property type="molecule type" value="Genomic_DNA"/>
</dbReference>
<keyword evidence="2" id="KW-1185">Reference proteome</keyword>
<proteinExistence type="predicted"/>
<evidence type="ECO:0000313" key="2">
    <source>
        <dbReference type="Proteomes" id="UP001057402"/>
    </source>
</evidence>
<accession>A0ACB9NZR7</accession>
<name>A0ACB9NZR7_9MYRT</name>
<comment type="caution">
    <text evidence="1">The sequence shown here is derived from an EMBL/GenBank/DDBJ whole genome shotgun (WGS) entry which is preliminary data.</text>
</comment>